<name>A0A9X3BRC6_9MYCO</name>
<comment type="caution">
    <text evidence="3">The sequence shown here is derived from an EMBL/GenBank/DDBJ whole genome shotgun (WGS) entry which is preliminary data.</text>
</comment>
<organism evidence="3 4">
    <name type="scientific">[Mycobacterium] manitobense</name>
    <dbReference type="NCBI Taxonomy" id="190147"/>
    <lineage>
        <taxon>Bacteria</taxon>
        <taxon>Bacillati</taxon>
        <taxon>Actinomycetota</taxon>
        <taxon>Actinomycetes</taxon>
        <taxon>Mycobacteriales</taxon>
        <taxon>Mycobacteriaceae</taxon>
        <taxon>Mycolicibacterium</taxon>
    </lineage>
</organism>
<gene>
    <name evidence="3" type="ORF">H7I41_29345</name>
</gene>
<keyword evidence="4" id="KW-1185">Reference proteome</keyword>
<accession>A0A9X3BRC6</accession>
<evidence type="ECO:0000313" key="4">
    <source>
        <dbReference type="Proteomes" id="UP001140293"/>
    </source>
</evidence>
<feature type="compositionally biased region" description="Gly residues" evidence="1">
    <location>
        <begin position="56"/>
        <end position="72"/>
    </location>
</feature>
<dbReference type="RefSeq" id="WP_264016204.1">
    <property type="nucleotide sequence ID" value="NZ_JACKSJ010000267.1"/>
</dbReference>
<evidence type="ECO:0008006" key="5">
    <source>
        <dbReference type="Google" id="ProtNLM"/>
    </source>
</evidence>
<evidence type="ECO:0000256" key="2">
    <source>
        <dbReference type="SAM" id="SignalP"/>
    </source>
</evidence>
<dbReference type="Proteomes" id="UP001140293">
    <property type="component" value="Unassembled WGS sequence"/>
</dbReference>
<dbReference type="AlphaFoldDB" id="A0A9X3BRC6"/>
<feature type="chain" id="PRO_5040874888" description="Chitin-binding protein" evidence="2">
    <location>
        <begin position="31"/>
        <end position="129"/>
    </location>
</feature>
<protein>
    <recommendedName>
        <fullName evidence="5">Chitin-binding protein</fullName>
    </recommendedName>
</protein>
<evidence type="ECO:0000313" key="3">
    <source>
        <dbReference type="EMBL" id="MCV7174030.1"/>
    </source>
</evidence>
<feature type="signal peptide" evidence="2">
    <location>
        <begin position="1"/>
        <end position="30"/>
    </location>
</feature>
<dbReference type="EMBL" id="JACKSJ010000267">
    <property type="protein sequence ID" value="MCV7174030.1"/>
    <property type="molecule type" value="Genomic_DNA"/>
</dbReference>
<sequence>MDIRRLTYVTVTAVVIGASALAATPAVAVAQPGQPCRSGDCRGPGGGPQAGHDGPGRPGGPGGPGRPDGPGGPRWDAPPPPPRDQGWRGIDQGRYDHQPFNYRGSWVTPIFNPEFRNWGFWFFGLWIPL</sequence>
<keyword evidence="2" id="KW-0732">Signal</keyword>
<reference evidence="3" key="2">
    <citation type="journal article" date="2022" name="BMC Genomics">
        <title>Comparative genome analysis of mycobacteria focusing on tRNA and non-coding RNA.</title>
        <authorList>
            <person name="Behra P.R.K."/>
            <person name="Pettersson B.M.F."/>
            <person name="Ramesh M."/>
            <person name="Das S."/>
            <person name="Dasgupta S."/>
            <person name="Kirsebom L.A."/>
        </authorList>
    </citation>
    <scope>NUCLEOTIDE SEQUENCE</scope>
    <source>
        <strain evidence="3">DSM 44615</strain>
    </source>
</reference>
<reference evidence="3" key="1">
    <citation type="submission" date="2020-07" db="EMBL/GenBank/DDBJ databases">
        <authorList>
            <person name="Pettersson B.M.F."/>
            <person name="Behra P.R.K."/>
            <person name="Ramesh M."/>
            <person name="Das S."/>
            <person name="Dasgupta S."/>
            <person name="Kirsebom L.A."/>
        </authorList>
    </citation>
    <scope>NUCLEOTIDE SEQUENCE</scope>
    <source>
        <strain evidence="3">DSM 44615</strain>
    </source>
</reference>
<evidence type="ECO:0000256" key="1">
    <source>
        <dbReference type="SAM" id="MobiDB-lite"/>
    </source>
</evidence>
<proteinExistence type="predicted"/>
<feature type="region of interest" description="Disordered" evidence="1">
    <location>
        <begin position="31"/>
        <end position="94"/>
    </location>
</feature>